<dbReference type="AlphaFoldDB" id="A0A3Q7GVT1"/>
<dbReference type="GO" id="GO:0000981">
    <property type="term" value="F:DNA-binding transcription factor activity, RNA polymerase II-specific"/>
    <property type="evidence" value="ECO:0000318"/>
    <property type="project" value="GO_Central"/>
</dbReference>
<evidence type="ECO:0000259" key="3">
    <source>
        <dbReference type="PROSITE" id="PS50090"/>
    </source>
</evidence>
<dbReference type="OrthoDB" id="2143914at2759"/>
<dbReference type="InterPro" id="IPR050560">
    <property type="entry name" value="MYB_TF"/>
</dbReference>
<dbReference type="GO" id="GO:0010597">
    <property type="term" value="P:green leaf volatile biosynthetic process"/>
    <property type="evidence" value="ECO:0007669"/>
    <property type="project" value="UniProtKB-ARBA"/>
</dbReference>
<dbReference type="PROSITE" id="PS50090">
    <property type="entry name" value="MYB_LIKE"/>
    <property type="match status" value="1"/>
</dbReference>
<dbReference type="Gramene" id="Solyc04g050000.2.1">
    <property type="protein sequence ID" value="Solyc04g050000.2.1"/>
    <property type="gene ID" value="Solyc04g050000.2"/>
</dbReference>
<sequence length="181" mass="20948">MEKLKKTRMIKRQWNPKEEELLHKLVKELGAENLSLIVQLMSSQYEKSCRFHRLKQLNPQVDHQPFTFEEDNTIIRAHAKLGNRWAKIARLLPGRTDNAIKNHWNSSLKRKHHSMLEDLTLESPQPPLKKSLSIGEGQNLGIPYRSELSNFGFDRSTKYLNPVSRIEQIGEPTTISASKPT</sequence>
<dbReference type="PROSITE" id="PS51294">
    <property type="entry name" value="HTH_MYB"/>
    <property type="match status" value="1"/>
</dbReference>
<dbReference type="RefSeq" id="XP_010319954.1">
    <property type="nucleotide sequence ID" value="XM_010321652.1"/>
</dbReference>
<dbReference type="SUPFAM" id="SSF46689">
    <property type="entry name" value="Homeodomain-like"/>
    <property type="match status" value="1"/>
</dbReference>
<dbReference type="EnsemblPlants" id="Solyc04g050000.2.1">
    <property type="protein sequence ID" value="Solyc04g050000.2.1"/>
    <property type="gene ID" value="Solyc04g050000.2"/>
</dbReference>
<feature type="domain" description="HTH myb-type" evidence="4">
    <location>
        <begin position="58"/>
        <end position="112"/>
    </location>
</feature>
<dbReference type="STRING" id="4081.A0A3Q7GVT1"/>
<dbReference type="SMART" id="SM00717">
    <property type="entry name" value="SANT"/>
    <property type="match status" value="2"/>
</dbReference>
<evidence type="ECO:0000313" key="5">
    <source>
        <dbReference type="EnsemblPlants" id="Solyc04g050000.2.1"/>
    </source>
</evidence>
<dbReference type="Gene3D" id="1.10.10.60">
    <property type="entry name" value="Homeodomain-like"/>
    <property type="match status" value="2"/>
</dbReference>
<comment type="subcellular location">
    <subcellularLocation>
        <location evidence="1">Nucleus</location>
    </subcellularLocation>
</comment>
<dbReference type="InterPro" id="IPR017930">
    <property type="entry name" value="Myb_dom"/>
</dbReference>
<dbReference type="GO" id="GO:0000978">
    <property type="term" value="F:RNA polymerase II cis-regulatory region sequence-specific DNA binding"/>
    <property type="evidence" value="ECO:0000318"/>
    <property type="project" value="GO_Central"/>
</dbReference>
<dbReference type="GO" id="GO:0005634">
    <property type="term" value="C:nucleus"/>
    <property type="evidence" value="ECO:0000318"/>
    <property type="project" value="GO_Central"/>
</dbReference>
<dbReference type="InterPro" id="IPR009057">
    <property type="entry name" value="Homeodomain-like_sf"/>
</dbReference>
<dbReference type="CDD" id="cd00167">
    <property type="entry name" value="SANT"/>
    <property type="match status" value="1"/>
</dbReference>
<dbReference type="PANTHER" id="PTHR45614">
    <property type="entry name" value="MYB PROTEIN-RELATED"/>
    <property type="match status" value="1"/>
</dbReference>
<dbReference type="InParanoid" id="A0A3Q7GVT1"/>
<reference evidence="5" key="1">
    <citation type="journal article" date="2012" name="Nature">
        <title>The tomato genome sequence provides insights into fleshy fruit evolution.</title>
        <authorList>
            <consortium name="Tomato Genome Consortium"/>
        </authorList>
    </citation>
    <scope>NUCLEOTIDE SEQUENCE [LARGE SCALE GENOMIC DNA]</scope>
    <source>
        <strain evidence="5">cv. Heinz 1706</strain>
    </source>
</reference>
<dbReference type="InterPro" id="IPR001005">
    <property type="entry name" value="SANT/Myb"/>
</dbReference>
<proteinExistence type="predicted"/>
<dbReference type="Pfam" id="PF00249">
    <property type="entry name" value="Myb_DNA-binding"/>
    <property type="match status" value="2"/>
</dbReference>
<evidence type="ECO:0000256" key="1">
    <source>
        <dbReference type="ARBA" id="ARBA00004123"/>
    </source>
</evidence>
<protein>
    <submittedName>
        <fullName evidence="5">Uncharacterized protein</fullName>
    </submittedName>
</protein>
<evidence type="ECO:0000313" key="6">
    <source>
        <dbReference type="Proteomes" id="UP000004994"/>
    </source>
</evidence>
<gene>
    <name evidence="5" type="primary">LOC101249261</name>
</gene>
<name>A0A3Q7GVT1_SOLLC</name>
<dbReference type="PANTHER" id="PTHR45614:SF168">
    <property type="entry name" value="MYB"/>
    <property type="match status" value="1"/>
</dbReference>
<dbReference type="GO" id="GO:0006355">
    <property type="term" value="P:regulation of DNA-templated transcription"/>
    <property type="evidence" value="ECO:0000318"/>
    <property type="project" value="GO_Central"/>
</dbReference>
<dbReference type="PaxDb" id="4081-Solyc04g050000.1.1"/>
<evidence type="ECO:0000259" key="4">
    <source>
        <dbReference type="PROSITE" id="PS51294"/>
    </source>
</evidence>
<accession>A0A3Q7GVT1</accession>
<dbReference type="OMA" id="QWAMIAC"/>
<keyword evidence="6" id="KW-1185">Reference proteome</keyword>
<dbReference type="KEGG" id="sly:101249261"/>
<evidence type="ECO:0000256" key="2">
    <source>
        <dbReference type="ARBA" id="ARBA00023242"/>
    </source>
</evidence>
<organism evidence="5">
    <name type="scientific">Solanum lycopersicum</name>
    <name type="common">Tomato</name>
    <name type="synonym">Lycopersicon esculentum</name>
    <dbReference type="NCBI Taxonomy" id="4081"/>
    <lineage>
        <taxon>Eukaryota</taxon>
        <taxon>Viridiplantae</taxon>
        <taxon>Streptophyta</taxon>
        <taxon>Embryophyta</taxon>
        <taxon>Tracheophyta</taxon>
        <taxon>Spermatophyta</taxon>
        <taxon>Magnoliopsida</taxon>
        <taxon>eudicotyledons</taxon>
        <taxon>Gunneridae</taxon>
        <taxon>Pentapetalae</taxon>
        <taxon>asterids</taxon>
        <taxon>lamiids</taxon>
        <taxon>Solanales</taxon>
        <taxon>Solanaceae</taxon>
        <taxon>Solanoideae</taxon>
        <taxon>Solaneae</taxon>
        <taxon>Solanum</taxon>
        <taxon>Solanum subgen. Lycopersicon</taxon>
    </lineage>
</organism>
<dbReference type="GeneID" id="101249261"/>
<reference evidence="5" key="2">
    <citation type="submission" date="2019-01" db="UniProtKB">
        <authorList>
            <consortium name="EnsemblPlants"/>
        </authorList>
    </citation>
    <scope>IDENTIFICATION</scope>
    <source>
        <strain evidence="5">cv. Heinz 1706</strain>
    </source>
</reference>
<feature type="domain" description="Myb-like" evidence="3">
    <location>
        <begin position="58"/>
        <end position="108"/>
    </location>
</feature>
<dbReference type="Proteomes" id="UP000004994">
    <property type="component" value="Chromosome 4"/>
</dbReference>
<keyword evidence="2" id="KW-0539">Nucleus</keyword>